<dbReference type="InterPro" id="IPR045075">
    <property type="entry name" value="Syf1-like"/>
</dbReference>
<proteinExistence type="inferred from homology"/>
<dbReference type="Proteomes" id="UP001642484">
    <property type="component" value="Unassembled WGS sequence"/>
</dbReference>
<evidence type="ECO:0000256" key="1">
    <source>
        <dbReference type="ARBA" id="ARBA00004123"/>
    </source>
</evidence>
<organism evidence="12 13">
    <name type="scientific">Durusdinium trenchii</name>
    <dbReference type="NCBI Taxonomy" id="1381693"/>
    <lineage>
        <taxon>Eukaryota</taxon>
        <taxon>Sar</taxon>
        <taxon>Alveolata</taxon>
        <taxon>Dinophyceae</taxon>
        <taxon>Suessiales</taxon>
        <taxon>Symbiodiniaceae</taxon>
        <taxon>Durusdinium</taxon>
    </lineage>
</organism>
<comment type="caution">
    <text evidence="12">The sequence shown here is derived from an EMBL/GenBank/DDBJ whole genome shotgun (WGS) entry which is preliminary data.</text>
</comment>
<keyword evidence="4" id="KW-0747">Spliceosome</keyword>
<evidence type="ECO:0000313" key="12">
    <source>
        <dbReference type="EMBL" id="CAK9106423.1"/>
    </source>
</evidence>
<name>A0ABP0S259_9DINO</name>
<sequence length="300" mass="34421">MEGKTRHQLWMDLCDLVSKHPADIKALNIESIIRSGIRQFTDEVGRLWISLGDHFIRLGQFEKARDIYEEAMATVSTVHDFSLIFESYAKFLESLISAHMEREASTVSAAEADLLMLRLEDLLGRRPELVSSVKLRQNPHNVHEWLQRAKLYKDDWFVMRTGLKTTGLSVSRVESSGFAVMTVDPQKAEGRLWTLWAAFAKFYESHDDIENARVIFSKATQVNYRGVDDLASVWCEWIEMELRHKEFDEALKVARQATGQKRAAALKEDKDVVQNRLFRSTKLWSLCIDLEESPAQTGVG</sequence>
<keyword evidence="3" id="KW-0507">mRNA processing</keyword>
<evidence type="ECO:0000259" key="10">
    <source>
        <dbReference type="Pfam" id="PF23220"/>
    </source>
</evidence>
<dbReference type="InterPro" id="IPR011990">
    <property type="entry name" value="TPR-like_helical_dom_sf"/>
</dbReference>
<evidence type="ECO:0000256" key="6">
    <source>
        <dbReference type="ARBA" id="ARBA00023187"/>
    </source>
</evidence>
<dbReference type="SUPFAM" id="SSF48452">
    <property type="entry name" value="TPR-like"/>
    <property type="match status" value="2"/>
</dbReference>
<evidence type="ECO:0000256" key="3">
    <source>
        <dbReference type="ARBA" id="ARBA00022664"/>
    </source>
</evidence>
<keyword evidence="13" id="KW-1185">Reference proteome</keyword>
<dbReference type="PANTHER" id="PTHR11246:SF5">
    <property type="entry name" value="PRE-MRNA-SPLICING FACTOR SYF1"/>
    <property type="match status" value="1"/>
</dbReference>
<dbReference type="PANTHER" id="PTHR11246">
    <property type="entry name" value="PRE-MRNA SPLICING FACTOR"/>
    <property type="match status" value="1"/>
</dbReference>
<keyword evidence="5" id="KW-0677">Repeat</keyword>
<dbReference type="InterPro" id="IPR056350">
    <property type="entry name" value="HAT_Syf1_central"/>
</dbReference>
<keyword evidence="9" id="KW-0802">TPR repeat</keyword>
<dbReference type="Pfam" id="PF23220">
    <property type="entry name" value="HAT_Syf1_M"/>
    <property type="match status" value="1"/>
</dbReference>
<evidence type="ECO:0000256" key="7">
    <source>
        <dbReference type="ARBA" id="ARBA00023242"/>
    </source>
</evidence>
<evidence type="ECO:0000256" key="5">
    <source>
        <dbReference type="ARBA" id="ARBA00022737"/>
    </source>
</evidence>
<evidence type="ECO:0000256" key="8">
    <source>
        <dbReference type="ARBA" id="ARBA00039472"/>
    </source>
</evidence>
<dbReference type="InterPro" id="IPR019734">
    <property type="entry name" value="TPR_rpt"/>
</dbReference>
<feature type="repeat" description="TPR" evidence="9">
    <location>
        <begin position="45"/>
        <end position="78"/>
    </location>
</feature>
<dbReference type="SMART" id="SM00386">
    <property type="entry name" value="HAT"/>
    <property type="match status" value="2"/>
</dbReference>
<feature type="domain" description="Pre-mRNA-splicing factor SYF1 central HAT repeats" evidence="10">
    <location>
        <begin position="2"/>
        <end position="155"/>
    </location>
</feature>
<evidence type="ECO:0000256" key="9">
    <source>
        <dbReference type="PROSITE-ProRule" id="PRU00339"/>
    </source>
</evidence>
<dbReference type="Gene3D" id="1.25.40.10">
    <property type="entry name" value="Tetratricopeptide repeat domain"/>
    <property type="match status" value="2"/>
</dbReference>
<evidence type="ECO:0000313" key="13">
    <source>
        <dbReference type="Proteomes" id="UP001642484"/>
    </source>
</evidence>
<dbReference type="InterPro" id="IPR055430">
    <property type="entry name" value="HAT_Syf1_CNRKL1_C"/>
</dbReference>
<comment type="similarity">
    <text evidence="2">Belongs to the crooked-neck family.</text>
</comment>
<evidence type="ECO:0000256" key="2">
    <source>
        <dbReference type="ARBA" id="ARBA00008644"/>
    </source>
</evidence>
<dbReference type="Pfam" id="PF23231">
    <property type="entry name" value="HAT_Syf1_CNRKL1_C"/>
    <property type="match status" value="1"/>
</dbReference>
<evidence type="ECO:0000256" key="4">
    <source>
        <dbReference type="ARBA" id="ARBA00022728"/>
    </source>
</evidence>
<dbReference type="EMBL" id="CAXAMN010026883">
    <property type="protein sequence ID" value="CAK9106423.1"/>
    <property type="molecule type" value="Genomic_DNA"/>
</dbReference>
<keyword evidence="6" id="KW-0508">mRNA splicing</keyword>
<dbReference type="PROSITE" id="PS50005">
    <property type="entry name" value="TPR"/>
    <property type="match status" value="1"/>
</dbReference>
<accession>A0ABP0S259</accession>
<comment type="subcellular location">
    <subcellularLocation>
        <location evidence="1">Nucleus</location>
    </subcellularLocation>
</comment>
<feature type="domain" description="Pre-mRNA-splicing factor Syf1/CRNKL1-like C-terminal HAT-repeats" evidence="11">
    <location>
        <begin position="185"/>
        <end position="293"/>
    </location>
</feature>
<gene>
    <name evidence="12" type="ORF">CCMP2556_LOCUS49736</name>
</gene>
<reference evidence="12 13" key="1">
    <citation type="submission" date="2024-02" db="EMBL/GenBank/DDBJ databases">
        <authorList>
            <person name="Chen Y."/>
            <person name="Shah S."/>
            <person name="Dougan E. K."/>
            <person name="Thang M."/>
            <person name="Chan C."/>
        </authorList>
    </citation>
    <scope>NUCLEOTIDE SEQUENCE [LARGE SCALE GENOMIC DNA]</scope>
</reference>
<dbReference type="InterPro" id="IPR003107">
    <property type="entry name" value="HAT"/>
</dbReference>
<protein>
    <recommendedName>
        <fullName evidence="8">Pre-mRNA-splicing factor SYF1</fullName>
    </recommendedName>
</protein>
<evidence type="ECO:0000259" key="11">
    <source>
        <dbReference type="Pfam" id="PF23231"/>
    </source>
</evidence>
<keyword evidence="7" id="KW-0539">Nucleus</keyword>